<evidence type="ECO:0000313" key="2">
    <source>
        <dbReference type="Proteomes" id="UP001195965"/>
    </source>
</evidence>
<sequence>MMKNSIFPSFIANLSKGRRCIHLQANCPFFLEELDRAYRKSHYRIPGKYDFRIGGPAYGVRGVMITAWNPHSQPLSPWKNQHRQHQLLRNLHTAGYPCSRAYCGMDDWWEESVLVHDMSMSEAYPIARRWAQYAFVYLDGRRVWLVYMH</sequence>
<name>A0ACD5HC73_9PROT</name>
<accession>A0ACD5HC73</accession>
<reference evidence="1 2" key="1">
    <citation type="journal article" date="2021" name="ISME J.">
        <title>Genomic evolution of the class Acidithiobacillia: deep-branching Proteobacteria living in extreme acidic conditions.</title>
        <authorList>
            <person name="Moya-Beltran A."/>
            <person name="Beard S."/>
            <person name="Rojas-Villalobos C."/>
            <person name="Issotta F."/>
            <person name="Gallardo Y."/>
            <person name="Ulloa R."/>
            <person name="Giaveno A."/>
            <person name="Degli Esposti M."/>
            <person name="Johnson D.B."/>
            <person name="Quatrini R."/>
        </authorList>
    </citation>
    <scope>NUCLEOTIDE SEQUENCE [LARGE SCALE GENOMIC DNA]</scope>
    <source>
        <strain evidence="1 2">GG1-14</strain>
    </source>
</reference>
<evidence type="ECO:0000313" key="1">
    <source>
        <dbReference type="EMBL" id="XRI72238.1"/>
    </source>
</evidence>
<dbReference type="EMBL" id="CP127526">
    <property type="protein sequence ID" value="XRI72238.1"/>
    <property type="molecule type" value="Genomic_DNA"/>
</dbReference>
<dbReference type="Proteomes" id="UP001195965">
    <property type="component" value="Chromosome"/>
</dbReference>
<keyword evidence="2" id="KW-1185">Reference proteome</keyword>
<organism evidence="1 2">
    <name type="scientific">Acidithiobacillus montserratensis</name>
    <dbReference type="NCBI Taxonomy" id="2729135"/>
    <lineage>
        <taxon>Bacteria</taxon>
        <taxon>Pseudomonadati</taxon>
        <taxon>Pseudomonadota</taxon>
        <taxon>Acidithiobacillia</taxon>
        <taxon>Acidithiobacillales</taxon>
        <taxon>Acidithiobacillaceae</taxon>
        <taxon>Acidithiobacillus</taxon>
    </lineage>
</organism>
<protein>
    <submittedName>
        <fullName evidence="1">DUF3293 domain-containing protein</fullName>
    </submittedName>
</protein>
<gene>
    <name evidence="1" type="ORF">HHS34_007145</name>
</gene>
<proteinExistence type="predicted"/>